<gene>
    <name evidence="1" type="ordered locus">BVU_3189</name>
</gene>
<dbReference type="Proteomes" id="UP000002861">
    <property type="component" value="Chromosome"/>
</dbReference>
<reference evidence="1 2" key="1">
    <citation type="journal article" date="2007" name="PLoS Biol.">
        <title>Evolution of symbiotic bacteria in the distal human intestine.</title>
        <authorList>
            <person name="Xu J."/>
            <person name="Mahowald M.A."/>
            <person name="Ley R.E."/>
            <person name="Lozupone C.A."/>
            <person name="Hamady M."/>
            <person name="Martens E.C."/>
            <person name="Henrissat B."/>
            <person name="Coutinho P.M."/>
            <person name="Minx P."/>
            <person name="Latreille P."/>
            <person name="Cordum H."/>
            <person name="Van Brunt A."/>
            <person name="Kim K."/>
            <person name="Fulton R.S."/>
            <person name="Fulton L.A."/>
            <person name="Clifton S.W."/>
            <person name="Wilson R.K."/>
            <person name="Knight R.D."/>
            <person name="Gordon J.I."/>
        </authorList>
    </citation>
    <scope>NUCLEOTIDE SEQUENCE [LARGE SCALE GENOMIC DNA]</scope>
    <source>
        <strain evidence="2">ATCC 8482 / DSM 1447 / JCM 5826 / CCUG 4940 / NBRC 14291 / NCTC 11154</strain>
    </source>
</reference>
<dbReference type="KEGG" id="bvu:BVU_3189"/>
<accession>A6L556</accession>
<evidence type="ECO:0000313" key="1">
    <source>
        <dbReference type="EMBL" id="ABR40820.1"/>
    </source>
</evidence>
<dbReference type="PaxDb" id="435590-BVU_3189"/>
<organism evidence="1 2">
    <name type="scientific">Phocaeicola vulgatus (strain ATCC 8482 / DSM 1447 / JCM 5826 / CCUG 4940 / NBRC 14291 / NCTC 11154)</name>
    <name type="common">Bacteroides vulgatus</name>
    <dbReference type="NCBI Taxonomy" id="435590"/>
    <lineage>
        <taxon>Bacteria</taxon>
        <taxon>Pseudomonadati</taxon>
        <taxon>Bacteroidota</taxon>
        <taxon>Bacteroidia</taxon>
        <taxon>Bacteroidales</taxon>
        <taxon>Bacteroidaceae</taxon>
        <taxon>Phocaeicola</taxon>
    </lineage>
</organism>
<dbReference type="AlphaFoldDB" id="A6L556"/>
<name>A6L556_PHOV8</name>
<dbReference type="STRING" id="435590.BVU_3189"/>
<proteinExistence type="predicted"/>
<dbReference type="EMBL" id="CP000139">
    <property type="protein sequence ID" value="ABR40820.1"/>
    <property type="molecule type" value="Genomic_DNA"/>
</dbReference>
<protein>
    <submittedName>
        <fullName evidence="1">Uncharacterized protein</fullName>
    </submittedName>
</protein>
<sequence>MKRYEDDSSSTPPFDIYLPYIYKAFRYCQNWCGLLLFYPYQRQCEKPVSEIKQIVFPHLFLFMAHCREQVSIKVQI</sequence>
<dbReference type="HOGENOM" id="CLU_2840828_0_0_10"/>
<evidence type="ECO:0000313" key="2">
    <source>
        <dbReference type="Proteomes" id="UP000002861"/>
    </source>
</evidence>